<dbReference type="Gene3D" id="3.30.1490.150">
    <property type="entry name" value="Hypothetical protein ph0010, domain 2"/>
    <property type="match status" value="1"/>
</dbReference>
<reference evidence="5" key="3">
    <citation type="submission" date="2017-10" db="EMBL/GenBank/DDBJ databases">
        <authorList>
            <person name="Frank J."/>
        </authorList>
    </citation>
    <scope>NUCLEOTIDE SEQUENCE [LARGE SCALE GENOMIC DNA]</scope>
</reference>
<evidence type="ECO:0000313" key="4">
    <source>
        <dbReference type="EMBL" id="SOH05496.1"/>
    </source>
</evidence>
<evidence type="ECO:0000259" key="1">
    <source>
        <dbReference type="PROSITE" id="PS51112"/>
    </source>
</evidence>
<dbReference type="AlphaFoldDB" id="Q1Q7G2"/>
<dbReference type="PANTHER" id="PTHR13016">
    <property type="entry name" value="AMMECR1 HOMOLOG"/>
    <property type="match status" value="1"/>
</dbReference>
<dbReference type="EMBL" id="LT934425">
    <property type="protein sequence ID" value="SOH05496.1"/>
    <property type="molecule type" value="Genomic_DNA"/>
</dbReference>
<feature type="domain" description="AMMECR1" evidence="1">
    <location>
        <begin position="28"/>
        <end position="207"/>
    </location>
</feature>
<dbReference type="InterPro" id="IPR002733">
    <property type="entry name" value="AMMECR1_domain"/>
</dbReference>
<dbReference type="SUPFAM" id="SSF143447">
    <property type="entry name" value="AMMECR1-like"/>
    <property type="match status" value="1"/>
</dbReference>
<gene>
    <name evidence="3" type="ORF">KsCSTR_41080</name>
    <name evidence="4" type="ORF">KSMBR1_3017</name>
    <name evidence="2" type="ORF">kusta0018</name>
</gene>
<reference evidence="2" key="1">
    <citation type="journal article" date="2006" name="Nature">
        <title>Deciphering the evolution and metabolism of an anammox bacterium from a community genome.</title>
        <authorList>
            <person name="Strous M."/>
            <person name="Pelletier E."/>
            <person name="Mangenot S."/>
            <person name="Rattei T."/>
            <person name="Lehner A."/>
            <person name="Taylor M.W."/>
            <person name="Horn M."/>
            <person name="Daims H."/>
            <person name="Bartol-Mavel D."/>
            <person name="Wincker P."/>
            <person name="Barbe V."/>
            <person name="Fonknechten N."/>
            <person name="Vallenet D."/>
            <person name="Segurens B."/>
            <person name="Schenowitz-Truong C."/>
            <person name="Medigue C."/>
            <person name="Collingro A."/>
            <person name="Snel B."/>
            <person name="Dutilh B.E."/>
            <person name="OpDenCamp H.J.M."/>
            <person name="vanDerDrift C."/>
            <person name="Cirpus I."/>
            <person name="vanDePas-Schoonen K.T."/>
            <person name="Harhangi H.R."/>
            <person name="vanNiftrik L."/>
            <person name="Schmid M."/>
            <person name="Keltjens J."/>
            <person name="vanDeVossenberg J."/>
            <person name="Kartal B."/>
            <person name="Meier H."/>
            <person name="Frishman D."/>
            <person name="Huynen M.A."/>
            <person name="Mewes H."/>
            <person name="Weissenbach J."/>
            <person name="Jetten M.S.M."/>
            <person name="Wagner M."/>
            <person name="LePaslier D."/>
        </authorList>
    </citation>
    <scope>NUCLEOTIDE SEQUENCE</scope>
</reference>
<dbReference type="InterPro" id="IPR023473">
    <property type="entry name" value="AMMECR1"/>
</dbReference>
<organism evidence="2">
    <name type="scientific">Kuenenia stuttgartiensis</name>
    <dbReference type="NCBI Taxonomy" id="174633"/>
    <lineage>
        <taxon>Bacteria</taxon>
        <taxon>Pseudomonadati</taxon>
        <taxon>Planctomycetota</taxon>
        <taxon>Candidatus Brocadiia</taxon>
        <taxon>Candidatus Brocadiales</taxon>
        <taxon>Candidatus Brocadiaceae</taxon>
        <taxon>Candidatus Kuenenia</taxon>
    </lineage>
</organism>
<name>Q1Q7G2_KUEST</name>
<evidence type="ECO:0000313" key="6">
    <source>
        <dbReference type="Proteomes" id="UP000501926"/>
    </source>
</evidence>
<accession>Q1Q7G2</accession>
<dbReference type="KEGG" id="kst:KSMBR1_3017"/>
<evidence type="ECO:0000313" key="3">
    <source>
        <dbReference type="EMBL" id="QII13487.1"/>
    </source>
</evidence>
<proteinExistence type="predicted"/>
<dbReference type="InterPro" id="IPR027485">
    <property type="entry name" value="AMMECR1_N"/>
</dbReference>
<evidence type="ECO:0000313" key="2">
    <source>
        <dbReference type="EMBL" id="CAJ70763.1"/>
    </source>
</evidence>
<dbReference type="Pfam" id="PF01871">
    <property type="entry name" value="AMMECR1"/>
    <property type="match status" value="1"/>
</dbReference>
<dbReference type="Proteomes" id="UP000501926">
    <property type="component" value="Chromosome"/>
</dbReference>
<dbReference type="Gene3D" id="3.30.700.20">
    <property type="entry name" value="Hypothetical protein ph0010, domain 1"/>
    <property type="match status" value="1"/>
</dbReference>
<dbReference type="InterPro" id="IPR036071">
    <property type="entry name" value="AMMECR1_dom_sf"/>
</dbReference>
<keyword evidence="5" id="KW-1185">Reference proteome</keyword>
<dbReference type="NCBIfam" id="TIGR00296">
    <property type="entry name" value="TIGR00296 family protein"/>
    <property type="match status" value="1"/>
</dbReference>
<evidence type="ECO:0000313" key="5">
    <source>
        <dbReference type="Proteomes" id="UP000221734"/>
    </source>
</evidence>
<reference evidence="2" key="2">
    <citation type="submission" date="2006-01" db="EMBL/GenBank/DDBJ databases">
        <authorList>
            <person name="Genoscope"/>
        </authorList>
    </citation>
    <scope>NUCLEOTIDE SEQUENCE</scope>
</reference>
<reference evidence="4" key="4">
    <citation type="submission" date="2017-10" db="EMBL/GenBank/DDBJ databases">
        <authorList>
            <person name="Banno H."/>
            <person name="Chua N.-H."/>
        </authorList>
    </citation>
    <scope>NUCLEOTIDE SEQUENCE [LARGE SCALE GENOMIC DNA]</scope>
    <source>
        <strain evidence="4">Kuenenia_mbr1_ru-nijmegen</strain>
    </source>
</reference>
<reference evidence="3 6" key="5">
    <citation type="submission" date="2020-02" db="EMBL/GenBank/DDBJ databases">
        <title>Newly sequenced genome of strain CSTR1 showed variability in Candidatus Kuenenia stuttgartiensis genomes.</title>
        <authorList>
            <person name="Ding C."/>
            <person name="Adrian L."/>
        </authorList>
    </citation>
    <scope>NUCLEOTIDE SEQUENCE [LARGE SCALE GENOMIC DNA]</scope>
    <source>
        <strain evidence="3 6">CSTR1</strain>
    </source>
</reference>
<dbReference type="PROSITE" id="PS51112">
    <property type="entry name" value="AMMECR1"/>
    <property type="match status" value="1"/>
</dbReference>
<dbReference type="EMBL" id="CT030148">
    <property type="protein sequence ID" value="CAJ70763.1"/>
    <property type="molecule type" value="Genomic_DNA"/>
</dbReference>
<dbReference type="PANTHER" id="PTHR13016:SF0">
    <property type="entry name" value="AMME SYNDROME CANDIDATE GENE 1 PROTEIN"/>
    <property type="match status" value="1"/>
</dbReference>
<dbReference type="InterPro" id="IPR027623">
    <property type="entry name" value="AmmeMemoSam_A"/>
</dbReference>
<sequence length="207" mass="23390">MPAVFAQNVLKLLIKQIFLYRSILLEETAKKILLEIARKSVASAVKKEPAPDFSYDHPDIQAKQGVFVTIKNRGKLRGCIGRFVSDIPLYKLVSEVAISSATEDSRFFDNPVTSSELDQINIELSILSPLKRITDPFDFELGKHGMYVKKGFQSGCFLPQVATETGWSKEEFLSHCCSGKAGLPKEAWKHRDIEMYTFTVEIIKDDR</sequence>
<dbReference type="NCBIfam" id="TIGR04335">
    <property type="entry name" value="AmmeMemoSam_A"/>
    <property type="match status" value="1"/>
</dbReference>
<dbReference type="Proteomes" id="UP000221734">
    <property type="component" value="Chromosome Kuenenia_stuttgartiensis_MBR1"/>
</dbReference>
<protein>
    <recommendedName>
        <fullName evidence="1">AMMECR1 domain-containing protein</fullName>
    </recommendedName>
</protein>
<dbReference type="EMBL" id="CP049055">
    <property type="protein sequence ID" value="QII13487.1"/>
    <property type="molecule type" value="Genomic_DNA"/>
</dbReference>